<dbReference type="Proteomes" id="UP000654345">
    <property type="component" value="Unassembled WGS sequence"/>
</dbReference>
<dbReference type="RefSeq" id="WP_201373094.1">
    <property type="nucleotide sequence ID" value="NZ_BNJG01000002.1"/>
</dbReference>
<dbReference type="InterPro" id="IPR002347">
    <property type="entry name" value="SDR_fam"/>
</dbReference>
<dbReference type="InterPro" id="IPR057326">
    <property type="entry name" value="KR_dom"/>
</dbReference>
<evidence type="ECO:0000259" key="2">
    <source>
        <dbReference type="SMART" id="SM00822"/>
    </source>
</evidence>
<sequence length="314" mass="33646">MSQANTPLVILVTGAATGIGQLSARSLAQAGHTVYASMRNITTRNVARAQAERDYAHSHGVDLRVVELDVTSQESANQAVQTILAERGHIDAVLHNAGHLVVGYVEAFEAEEIDRLFQTNVLGVARVNRAVLPHLRERGAGLLLYTGSTTSVVVPPFMGPYVSSKMAMDALAQTTAYEVSQFGIETCIVMPGPFTQGTSHFPDATRPADRATTAAYARLDSMVARNEEATSGLFTPGVDAHPQAVADEFVRLVSLPAGTRPLRTVVDFFERSCRRCQCAALEAPGRLSDAHGICQSAPSSDPQQLVPFLARRHG</sequence>
<accession>A0ABQ3UW44</accession>
<dbReference type="Gene3D" id="3.40.50.720">
    <property type="entry name" value="NAD(P)-binding Rossmann-like Domain"/>
    <property type="match status" value="1"/>
</dbReference>
<dbReference type="EMBL" id="BNJG01000002">
    <property type="protein sequence ID" value="GHO56622.1"/>
    <property type="molecule type" value="Genomic_DNA"/>
</dbReference>
<dbReference type="InterPro" id="IPR051911">
    <property type="entry name" value="SDR_oxidoreductase"/>
</dbReference>
<dbReference type="PANTHER" id="PTHR43976">
    <property type="entry name" value="SHORT CHAIN DEHYDROGENASE"/>
    <property type="match status" value="1"/>
</dbReference>
<dbReference type="InterPro" id="IPR036291">
    <property type="entry name" value="NAD(P)-bd_dom_sf"/>
</dbReference>
<dbReference type="PROSITE" id="PS00061">
    <property type="entry name" value="ADH_SHORT"/>
    <property type="match status" value="1"/>
</dbReference>
<gene>
    <name evidence="3" type="ORF">KSB_50970</name>
</gene>
<keyword evidence="4" id="KW-1185">Reference proteome</keyword>
<feature type="domain" description="Ketoreductase" evidence="2">
    <location>
        <begin position="8"/>
        <end position="187"/>
    </location>
</feature>
<dbReference type="Pfam" id="PF00106">
    <property type="entry name" value="adh_short"/>
    <property type="match status" value="1"/>
</dbReference>
<dbReference type="PRINTS" id="PR00081">
    <property type="entry name" value="GDHRDH"/>
</dbReference>
<proteinExistence type="inferred from homology"/>
<dbReference type="InterPro" id="IPR020904">
    <property type="entry name" value="Sc_DH/Rdtase_CS"/>
</dbReference>
<protein>
    <submittedName>
        <fullName evidence="3">Short-chain dehydrogenase/reductase</fullName>
    </submittedName>
</protein>
<organism evidence="3 4">
    <name type="scientific">Ktedonobacter robiniae</name>
    <dbReference type="NCBI Taxonomy" id="2778365"/>
    <lineage>
        <taxon>Bacteria</taxon>
        <taxon>Bacillati</taxon>
        <taxon>Chloroflexota</taxon>
        <taxon>Ktedonobacteria</taxon>
        <taxon>Ktedonobacterales</taxon>
        <taxon>Ktedonobacteraceae</taxon>
        <taxon>Ktedonobacter</taxon>
    </lineage>
</organism>
<name>A0ABQ3UW44_9CHLR</name>
<dbReference type="SMART" id="SM00822">
    <property type="entry name" value="PKS_KR"/>
    <property type="match status" value="1"/>
</dbReference>
<evidence type="ECO:0000313" key="4">
    <source>
        <dbReference type="Proteomes" id="UP000654345"/>
    </source>
</evidence>
<dbReference type="SUPFAM" id="SSF51735">
    <property type="entry name" value="NAD(P)-binding Rossmann-fold domains"/>
    <property type="match status" value="1"/>
</dbReference>
<evidence type="ECO:0000313" key="3">
    <source>
        <dbReference type="EMBL" id="GHO56622.1"/>
    </source>
</evidence>
<comment type="similarity">
    <text evidence="1">Belongs to the short-chain dehydrogenases/reductases (SDR) family.</text>
</comment>
<reference evidence="3 4" key="1">
    <citation type="journal article" date="2021" name="Int. J. Syst. Evol. Microbiol.">
        <title>Reticulibacter mediterranei gen. nov., sp. nov., within the new family Reticulibacteraceae fam. nov., and Ktedonospora formicarum gen. nov., sp. nov., Ktedonobacter robiniae sp. nov., Dictyobacter formicarum sp. nov. and Dictyobacter arantiisoli sp. nov., belonging to the class Ktedonobacteria.</title>
        <authorList>
            <person name="Yabe S."/>
            <person name="Zheng Y."/>
            <person name="Wang C.M."/>
            <person name="Sakai Y."/>
            <person name="Abe K."/>
            <person name="Yokota A."/>
            <person name="Donadio S."/>
            <person name="Cavaletti L."/>
            <person name="Monciardini P."/>
        </authorList>
    </citation>
    <scope>NUCLEOTIDE SEQUENCE [LARGE SCALE GENOMIC DNA]</scope>
    <source>
        <strain evidence="3 4">SOSP1-30</strain>
    </source>
</reference>
<evidence type="ECO:0000256" key="1">
    <source>
        <dbReference type="ARBA" id="ARBA00006484"/>
    </source>
</evidence>
<dbReference type="CDD" id="cd05374">
    <property type="entry name" value="17beta-HSD-like_SDR_c"/>
    <property type="match status" value="1"/>
</dbReference>
<dbReference type="PANTHER" id="PTHR43976:SF9">
    <property type="entry name" value="OXIDOREDUCTASE"/>
    <property type="match status" value="1"/>
</dbReference>
<comment type="caution">
    <text evidence="3">The sequence shown here is derived from an EMBL/GenBank/DDBJ whole genome shotgun (WGS) entry which is preliminary data.</text>
</comment>